<dbReference type="Proteomes" id="UP000523007">
    <property type="component" value="Unassembled WGS sequence"/>
</dbReference>
<dbReference type="Pfam" id="PF12849">
    <property type="entry name" value="PBP_like_2"/>
    <property type="match status" value="1"/>
</dbReference>
<feature type="domain" description="PBP" evidence="3">
    <location>
        <begin position="227"/>
        <end position="477"/>
    </location>
</feature>
<keyword evidence="2" id="KW-1133">Transmembrane helix</keyword>
<protein>
    <submittedName>
        <fullName evidence="4">ABC-type phosphate transport system substrate-binding protein</fullName>
    </submittedName>
</protein>
<proteinExistence type="predicted"/>
<organism evidence="4 5">
    <name type="scientific">Lipingzhangella halophila</name>
    <dbReference type="NCBI Taxonomy" id="1783352"/>
    <lineage>
        <taxon>Bacteria</taxon>
        <taxon>Bacillati</taxon>
        <taxon>Actinomycetota</taxon>
        <taxon>Actinomycetes</taxon>
        <taxon>Streptosporangiales</taxon>
        <taxon>Nocardiopsidaceae</taxon>
        <taxon>Lipingzhangella</taxon>
    </lineage>
</organism>
<feature type="transmembrane region" description="Helical" evidence="2">
    <location>
        <begin position="6"/>
        <end position="27"/>
    </location>
</feature>
<keyword evidence="5" id="KW-1185">Reference proteome</keyword>
<evidence type="ECO:0000256" key="2">
    <source>
        <dbReference type="SAM" id="Phobius"/>
    </source>
</evidence>
<sequence length="507" mass="55290">MDGISWSAVIAVLGVIVPIMAFLYEFIFVGRKRLGYRVQMDTTVADEVVAQGPESESWKHLQWEDGRRLVDPSFVLLRIENNGATNIDTSDYAVLEHHKTGINVRFPGRNVVNMVLTELSDDFIRENFDADSGFGSRGGEIQLPKVPLNRSQYYKILAVLETSDGGPPFDPPEVVGGIKGGVGAGGIKETRSRTGTSGPVIALLFFLVLVIIAQPAVSYVFEDEAPLDCASGELTIVGSTAFSPVLEEAAEMYEDTCPGSSFTIDTQGSTEGLRRLDDAENPEDMLAFSDGESPDGYPMLLSRPMAFSLFTLVINEEAGVQNLSAQQVGQLYEGEIRDWSEIGGNDVPVRLVSRHSDSGTRRTFEQRLLEGEREPGDTSDDCLELAPGASGVPRCERASTNVLLDTVAETPGALGYSEAGTAQARQDLLPVRIDGNRATLEDADYGAYPFWETEYAYTHGEADAESLTASFLRYLTNEVGRDIIRSHGHRPCAELQNPMLCQPENEV</sequence>
<keyword evidence="2" id="KW-0472">Membrane</keyword>
<dbReference type="PANTHER" id="PTHR30570:SF1">
    <property type="entry name" value="PHOSPHATE-BINDING PROTEIN PSTS"/>
    <property type="match status" value="1"/>
</dbReference>
<dbReference type="Gene3D" id="3.40.190.10">
    <property type="entry name" value="Periplasmic binding protein-like II"/>
    <property type="match status" value="2"/>
</dbReference>
<evidence type="ECO:0000256" key="1">
    <source>
        <dbReference type="ARBA" id="ARBA00022729"/>
    </source>
</evidence>
<evidence type="ECO:0000313" key="4">
    <source>
        <dbReference type="EMBL" id="MBB4933284.1"/>
    </source>
</evidence>
<evidence type="ECO:0000259" key="3">
    <source>
        <dbReference type="Pfam" id="PF12849"/>
    </source>
</evidence>
<feature type="transmembrane region" description="Helical" evidence="2">
    <location>
        <begin position="200"/>
        <end position="221"/>
    </location>
</feature>
<dbReference type="InterPro" id="IPR024370">
    <property type="entry name" value="PBP_domain"/>
</dbReference>
<dbReference type="EMBL" id="JACHJT010000001">
    <property type="protein sequence ID" value="MBB4933284.1"/>
    <property type="molecule type" value="Genomic_DNA"/>
</dbReference>
<dbReference type="RefSeq" id="WP_221445561.1">
    <property type="nucleotide sequence ID" value="NZ_JACHJT010000001.1"/>
</dbReference>
<comment type="caution">
    <text evidence="4">The sequence shown here is derived from an EMBL/GenBank/DDBJ whole genome shotgun (WGS) entry which is preliminary data.</text>
</comment>
<reference evidence="4 5" key="1">
    <citation type="submission" date="2020-08" db="EMBL/GenBank/DDBJ databases">
        <title>Sequencing the genomes of 1000 actinobacteria strains.</title>
        <authorList>
            <person name="Klenk H.-P."/>
        </authorList>
    </citation>
    <scope>NUCLEOTIDE SEQUENCE [LARGE SCALE GENOMIC DNA]</scope>
    <source>
        <strain evidence="4 5">DSM 102030</strain>
    </source>
</reference>
<accession>A0A7W7W4Y2</accession>
<dbReference type="InterPro" id="IPR050811">
    <property type="entry name" value="Phosphate_ABC_transporter"/>
</dbReference>
<name>A0A7W7W4Y2_9ACTN</name>
<evidence type="ECO:0000313" key="5">
    <source>
        <dbReference type="Proteomes" id="UP000523007"/>
    </source>
</evidence>
<dbReference type="PANTHER" id="PTHR30570">
    <property type="entry name" value="PERIPLASMIC PHOSPHATE BINDING COMPONENT OF PHOSPHATE ABC TRANSPORTER"/>
    <property type="match status" value="1"/>
</dbReference>
<keyword evidence="1" id="KW-0732">Signal</keyword>
<gene>
    <name evidence="4" type="ORF">F4561_004104</name>
</gene>
<keyword evidence="2" id="KW-0812">Transmembrane</keyword>
<dbReference type="SUPFAM" id="SSF53850">
    <property type="entry name" value="Periplasmic binding protein-like II"/>
    <property type="match status" value="1"/>
</dbReference>
<dbReference type="AlphaFoldDB" id="A0A7W7W4Y2"/>